<dbReference type="PANTHER" id="PTHR33594">
    <property type="entry name" value="SUPERFAMILY HYDROLASE, PUTATIVE (AFU_ORTHOLOGUE AFUA_1G03035)-RELATED"/>
    <property type="match status" value="1"/>
</dbReference>
<proteinExistence type="predicted"/>
<dbReference type="InterPro" id="IPR006674">
    <property type="entry name" value="HD_domain"/>
</dbReference>
<dbReference type="RefSeq" id="WP_144451596.1">
    <property type="nucleotide sequence ID" value="NZ_VLKZ01000013.1"/>
</dbReference>
<evidence type="ECO:0000313" key="2">
    <source>
        <dbReference type="EMBL" id="TWI53276.1"/>
    </source>
</evidence>
<dbReference type="SUPFAM" id="SSF109604">
    <property type="entry name" value="HD-domain/PDEase-like"/>
    <property type="match status" value="1"/>
</dbReference>
<dbReference type="OrthoDB" id="9797344at2"/>
<dbReference type="Proteomes" id="UP000315711">
    <property type="component" value="Unassembled WGS sequence"/>
</dbReference>
<evidence type="ECO:0000313" key="3">
    <source>
        <dbReference type="Proteomes" id="UP000315711"/>
    </source>
</evidence>
<dbReference type="Gene3D" id="1.20.58.1910">
    <property type="match status" value="1"/>
</dbReference>
<dbReference type="Gene3D" id="1.10.472.50">
    <property type="entry name" value="HD-domain/PDEase-like"/>
    <property type="match status" value="1"/>
</dbReference>
<sequence>MKQTEMINKTKQWVKNQLLEEKTGHDWQHIRRVTKQAEEMAEVEGADKLVVTLAALTHDLIDDKVVESEEQGLQMVNQWFSEIGLSDTERNHIINIITSMSFKGGNNKAMTTLEGKIVQDADRLDALGAIGIARTFIYSGSKGQPMYDPALSVRDSMTLEEYRNGQSSAINHFYEKLLKLKDLMNTEEGKRIASVRHTFMEEFLEQFYDEWGNE</sequence>
<dbReference type="PANTHER" id="PTHR33594:SF1">
    <property type="entry name" value="HD_PDEASE DOMAIN-CONTAINING PROTEIN"/>
    <property type="match status" value="1"/>
</dbReference>
<evidence type="ECO:0000259" key="1">
    <source>
        <dbReference type="PROSITE" id="PS51831"/>
    </source>
</evidence>
<dbReference type="InterPro" id="IPR003607">
    <property type="entry name" value="HD/PDEase_dom"/>
</dbReference>
<reference evidence="2 3" key="1">
    <citation type="journal article" date="2015" name="Stand. Genomic Sci.">
        <title>Genomic Encyclopedia of Bacterial and Archaeal Type Strains, Phase III: the genomes of soil and plant-associated and newly described type strains.</title>
        <authorList>
            <person name="Whitman W.B."/>
            <person name="Woyke T."/>
            <person name="Klenk H.P."/>
            <person name="Zhou Y."/>
            <person name="Lilburn T.G."/>
            <person name="Beck B.J."/>
            <person name="De Vos P."/>
            <person name="Vandamme P."/>
            <person name="Eisen J.A."/>
            <person name="Garrity G."/>
            <person name="Hugenholtz P."/>
            <person name="Kyrpides N.C."/>
        </authorList>
    </citation>
    <scope>NUCLEOTIDE SEQUENCE [LARGE SCALE GENOMIC DNA]</scope>
    <source>
        <strain evidence="2 3">CGMCC 1.10116</strain>
    </source>
</reference>
<dbReference type="PROSITE" id="PS51831">
    <property type="entry name" value="HD"/>
    <property type="match status" value="1"/>
</dbReference>
<comment type="caution">
    <text evidence="2">The sequence shown here is derived from an EMBL/GenBank/DDBJ whole genome shotgun (WGS) entry which is preliminary data.</text>
</comment>
<protein>
    <recommendedName>
        <fullName evidence="1">HD domain-containing protein</fullName>
    </recommendedName>
</protein>
<accession>A0A562QB82</accession>
<gene>
    <name evidence="2" type="ORF">IQ10_03410</name>
</gene>
<keyword evidence="3" id="KW-1185">Reference proteome</keyword>
<dbReference type="EMBL" id="VLKZ01000013">
    <property type="protein sequence ID" value="TWI53276.1"/>
    <property type="molecule type" value="Genomic_DNA"/>
</dbReference>
<name>A0A562QB82_9BACI</name>
<organism evidence="2 3">
    <name type="scientific">Halalkalibacter nanhaiisediminis</name>
    <dbReference type="NCBI Taxonomy" id="688079"/>
    <lineage>
        <taxon>Bacteria</taxon>
        <taxon>Bacillati</taxon>
        <taxon>Bacillota</taxon>
        <taxon>Bacilli</taxon>
        <taxon>Bacillales</taxon>
        <taxon>Bacillaceae</taxon>
        <taxon>Halalkalibacter</taxon>
    </lineage>
</organism>
<dbReference type="SMART" id="SM00471">
    <property type="entry name" value="HDc"/>
    <property type="match status" value="1"/>
</dbReference>
<dbReference type="CDD" id="cd00077">
    <property type="entry name" value="HDc"/>
    <property type="match status" value="1"/>
</dbReference>
<dbReference type="Pfam" id="PF01966">
    <property type="entry name" value="HD"/>
    <property type="match status" value="1"/>
</dbReference>
<feature type="domain" description="HD" evidence="1">
    <location>
        <begin position="26"/>
        <end position="127"/>
    </location>
</feature>
<dbReference type="AlphaFoldDB" id="A0A562QB82"/>